<feature type="non-terminal residue" evidence="1">
    <location>
        <position position="1"/>
    </location>
</feature>
<dbReference type="AlphaFoldDB" id="A0A382S3J6"/>
<name>A0A382S3J6_9ZZZZ</name>
<accession>A0A382S3J6</accession>
<protein>
    <submittedName>
        <fullName evidence="1">Uncharacterized protein</fullName>
    </submittedName>
</protein>
<sequence length="220" mass="25459">PLIKIFITSIFILIFAVSFSEAKEKEEEKDCLYCNKYEKLKEWPENERPEAFIYEEVDYPEGMFKKKLHKTSKKRQGEAGKKVYARFVKGKGQLNKYQHLMIRDMAYFEALFNEMLNDPKASVETLEGLKKGREAMRMSLQISPKAKTSEAVLKFWATGKMLKLAWKKNKKKKKKKAKIDPEISQRAAVLANMKKQIATAKVNAQRAATIEAQKQIEATK</sequence>
<dbReference type="EMBL" id="UINC01125697">
    <property type="protein sequence ID" value="SVD03698.1"/>
    <property type="molecule type" value="Genomic_DNA"/>
</dbReference>
<reference evidence="1" key="1">
    <citation type="submission" date="2018-05" db="EMBL/GenBank/DDBJ databases">
        <authorList>
            <person name="Lanie J.A."/>
            <person name="Ng W.-L."/>
            <person name="Kazmierczak K.M."/>
            <person name="Andrzejewski T.M."/>
            <person name="Davidsen T.M."/>
            <person name="Wayne K.J."/>
            <person name="Tettelin H."/>
            <person name="Glass J.I."/>
            <person name="Rusch D."/>
            <person name="Podicherti R."/>
            <person name="Tsui H.-C.T."/>
            <person name="Winkler M.E."/>
        </authorList>
    </citation>
    <scope>NUCLEOTIDE SEQUENCE</scope>
</reference>
<proteinExistence type="predicted"/>
<organism evidence="1">
    <name type="scientific">marine metagenome</name>
    <dbReference type="NCBI Taxonomy" id="408172"/>
    <lineage>
        <taxon>unclassified sequences</taxon>
        <taxon>metagenomes</taxon>
        <taxon>ecological metagenomes</taxon>
    </lineage>
</organism>
<gene>
    <name evidence="1" type="ORF">METZ01_LOCUS356552</name>
</gene>
<evidence type="ECO:0000313" key="1">
    <source>
        <dbReference type="EMBL" id="SVD03698.1"/>
    </source>
</evidence>